<gene>
    <name evidence="1" type="ORF">JHT90_14870</name>
</gene>
<dbReference type="InterPro" id="IPR021357">
    <property type="entry name" value="DUF2782"/>
</dbReference>
<evidence type="ECO:0000313" key="2">
    <source>
        <dbReference type="Proteomes" id="UP000595278"/>
    </source>
</evidence>
<organism evidence="1 2">
    <name type="scientific">Entomomonas asaccharolytica</name>
    <dbReference type="NCBI Taxonomy" id="2785331"/>
    <lineage>
        <taxon>Bacteria</taxon>
        <taxon>Pseudomonadati</taxon>
        <taxon>Pseudomonadota</taxon>
        <taxon>Gammaproteobacteria</taxon>
        <taxon>Pseudomonadales</taxon>
        <taxon>Pseudomonadaceae</taxon>
        <taxon>Entomomonas</taxon>
    </lineage>
</organism>
<accession>A0A974NIG8</accession>
<dbReference type="AlphaFoldDB" id="A0A974NIG8"/>
<keyword evidence="2" id="KW-1185">Reference proteome</keyword>
<dbReference type="KEGG" id="eaz:JHT90_14870"/>
<dbReference type="Gene3D" id="2.20.130.30">
    <property type="entry name" value="Protein of unknown function DUF2782"/>
    <property type="match status" value="1"/>
</dbReference>
<protein>
    <submittedName>
        <fullName evidence="1">DUF2782 domain-containing protein</fullName>
    </submittedName>
</protein>
<name>A0A974NIG8_9GAMM</name>
<proteinExistence type="predicted"/>
<dbReference type="Pfam" id="PF11191">
    <property type="entry name" value="DUF2782"/>
    <property type="match status" value="1"/>
</dbReference>
<sequence length="98" mass="11082">MFGCILFVAACSPQSTKPSTEDTQLLAEQSNNTDMTVITYQQGDNTIEERRIKGFIYSVKVTPKLGKPYYLVNADGDNNTLKNSRPQEKIPSWTLFSW</sequence>
<dbReference type="Proteomes" id="UP000595278">
    <property type="component" value="Chromosome"/>
</dbReference>
<reference evidence="1 2" key="1">
    <citation type="submission" date="2021-01" db="EMBL/GenBank/DDBJ databases">
        <title>Entomomonas sp. F2A isolated from a house cricket (Acheta domesticus).</title>
        <authorList>
            <person name="Spergser J."/>
            <person name="Busse H.-J."/>
        </authorList>
    </citation>
    <scope>NUCLEOTIDE SEQUENCE [LARGE SCALE GENOMIC DNA]</scope>
    <source>
        <strain evidence="1 2">F2A</strain>
    </source>
</reference>
<evidence type="ECO:0000313" key="1">
    <source>
        <dbReference type="EMBL" id="QQP87239.1"/>
    </source>
</evidence>
<dbReference type="EMBL" id="CP067393">
    <property type="protein sequence ID" value="QQP87239.1"/>
    <property type="molecule type" value="Genomic_DNA"/>
</dbReference>